<reference evidence="3" key="1">
    <citation type="submission" date="2009-09" db="EMBL/GenBank/DDBJ databases">
        <title>The complete genome of Kribbella flavida DSM 17836.</title>
        <authorList>
            <consortium name="US DOE Joint Genome Institute (JGI-PGF)"/>
            <person name="Lucas S."/>
            <person name="Copeland A."/>
            <person name="Lapidus A."/>
            <person name="Glavina del Rio T."/>
            <person name="Dalin E."/>
            <person name="Tice H."/>
            <person name="Bruce D."/>
            <person name="Goodwin L."/>
            <person name="Pitluck S."/>
            <person name="Kyrpides N."/>
            <person name="Mavromatis K."/>
            <person name="Ivanova N."/>
            <person name="Saunders E."/>
            <person name="Brettin T."/>
            <person name="Detter J.C."/>
            <person name="Han C."/>
            <person name="Larimer F."/>
            <person name="Land M."/>
            <person name="Hauser L."/>
            <person name="Markowitz V."/>
            <person name="Cheng J.-F."/>
            <person name="Hugenholtz P."/>
            <person name="Woyke T."/>
            <person name="Wu D."/>
            <person name="Pukall R."/>
            <person name="Klenk H.-P."/>
            <person name="Eisen J.A."/>
        </authorList>
    </citation>
    <scope>NUCLEOTIDE SEQUENCE [LARGE SCALE GENOMIC DNA]</scope>
    <source>
        <strain evidence="3">DSM 17836 / JCM 10339 / NBRC 14399</strain>
    </source>
</reference>
<reference evidence="2 3" key="2">
    <citation type="journal article" date="2010" name="Stand. Genomic Sci.">
        <title>Complete genome sequence of Kribbella flavida type strain (IFO 14399).</title>
        <authorList>
            <person name="Pukall R."/>
            <person name="Lapidus A."/>
            <person name="Glavina Del Rio T."/>
            <person name="Copeland A."/>
            <person name="Tice H."/>
            <person name="Cheng J.-F."/>
            <person name="Lucas S."/>
            <person name="Chen F."/>
            <person name="Nolan M."/>
            <person name="LaButti K."/>
            <person name="Pati A."/>
            <person name="Ivanova N."/>
            <person name="Mavrommatis K."/>
            <person name="Mikhailova N."/>
            <person name="Pitluck S."/>
            <person name="Bruce D."/>
            <person name="Goodwin L."/>
            <person name="Land M."/>
            <person name="Hauser L."/>
            <person name="Chang Y.-J."/>
            <person name="Jeffries C.D."/>
            <person name="Chen A."/>
            <person name="Palaniappan K."/>
            <person name="Chain P."/>
            <person name="Rohde M."/>
            <person name="Goeker M."/>
            <person name="Bristow J."/>
            <person name="Eisen J.A."/>
            <person name="Markowitz V."/>
            <person name="Hugenholtz P."/>
            <person name="Kyrpides N.C."/>
            <person name="Klenk H.-P."/>
            <person name="Brettin T."/>
        </authorList>
    </citation>
    <scope>NUCLEOTIDE SEQUENCE [LARGE SCALE GENOMIC DNA]</scope>
    <source>
        <strain evidence="3">DSM 17836 / JCM 10339 / NBRC 14399</strain>
    </source>
</reference>
<evidence type="ECO:0000313" key="2">
    <source>
        <dbReference type="EMBL" id="ADB33556.1"/>
    </source>
</evidence>
<dbReference type="eggNOG" id="COG1520">
    <property type="taxonomic scope" value="Bacteria"/>
</dbReference>
<dbReference type="STRING" id="479435.Kfla_4529"/>
<dbReference type="AlphaFoldDB" id="D2PWT7"/>
<name>D2PWT7_KRIFD</name>
<dbReference type="InterPro" id="IPR046540">
    <property type="entry name" value="DMFA2_C"/>
</dbReference>
<sequence>MNNSQFGTGLGPMRTALVRPQGFKAEEHWFYEFPYNDPQLLEIWCYTDNMSYAPGDEVTFYVHTTGSTYDLDIVKDGLHPRTVHCAEALPGRRQETPDDCSVRGCDWQATYAVRIPADWPSGCYLVVVSTTNDRGETRRSEHYFVVRAGASATSTAPMALVLTTSTMNAYNDWGGANSYGGLGQDPAQRIHSPVLSLHRPIARGQLVKPLGAPGPVNSFPHSPTADVRFESYEWAFANGYGYWHASAGWATYERPFVVWAEAQNYEFDYLTQHDLHYRPELLDRYRSLVVVGHDEYWSWQMRDHIDDFVEGGGNLARFAGNFYWQIRLENNGATQVCYKTSAADDPVLGSDQEHLLTSNWDDPRINRPAAATMGLSGSKGIYHRYAGRVPRGAGGFTVYRPDHWAFEGADLYYGDLLGASSGVVGFEVDGVDYVIADGLPHATQADGAPQSLEILALAPAVIDEDATASIGAMFAGRPPGHLQHPHGSGMIATFHRGDGTVFNAGSAEWVRGLTNGDTQIKDVTRTVLDRFASPSAPATRTAGKL</sequence>
<proteinExistence type="predicted"/>
<dbReference type="RefSeq" id="WP_012922110.1">
    <property type="nucleotide sequence ID" value="NC_013729.1"/>
</dbReference>
<dbReference type="HOGENOM" id="CLU_030803_1_0_11"/>
<protein>
    <recommendedName>
        <fullName evidence="1">N,N-dimethylformamidase beta subunit-like C-terminal domain-containing protein</fullName>
    </recommendedName>
</protein>
<evidence type="ECO:0000259" key="1">
    <source>
        <dbReference type="Pfam" id="PF20254"/>
    </source>
</evidence>
<dbReference type="KEGG" id="kfl:Kfla_4529"/>
<keyword evidence="3" id="KW-1185">Reference proteome</keyword>
<feature type="domain" description="N,N-dimethylformamidase beta subunit-like C-terminal" evidence="1">
    <location>
        <begin position="81"/>
        <end position="516"/>
    </location>
</feature>
<dbReference type="EMBL" id="CP001736">
    <property type="protein sequence ID" value="ADB33556.1"/>
    <property type="molecule type" value="Genomic_DNA"/>
</dbReference>
<evidence type="ECO:0000313" key="3">
    <source>
        <dbReference type="Proteomes" id="UP000007967"/>
    </source>
</evidence>
<dbReference type="Pfam" id="PF20254">
    <property type="entry name" value="DMFA2_C"/>
    <property type="match status" value="1"/>
</dbReference>
<organism evidence="2 3">
    <name type="scientific">Kribbella flavida (strain DSM 17836 / JCM 10339 / NBRC 14399)</name>
    <dbReference type="NCBI Taxonomy" id="479435"/>
    <lineage>
        <taxon>Bacteria</taxon>
        <taxon>Bacillati</taxon>
        <taxon>Actinomycetota</taxon>
        <taxon>Actinomycetes</taxon>
        <taxon>Propionibacteriales</taxon>
        <taxon>Kribbellaceae</taxon>
        <taxon>Kribbella</taxon>
    </lineage>
</organism>
<accession>D2PWT7</accession>
<gene>
    <name evidence="2" type="ordered locus">Kfla_4529</name>
</gene>
<dbReference type="Proteomes" id="UP000007967">
    <property type="component" value="Chromosome"/>
</dbReference>